<organism evidence="1 2">
    <name type="scientific">Rotaria sordida</name>
    <dbReference type="NCBI Taxonomy" id="392033"/>
    <lineage>
        <taxon>Eukaryota</taxon>
        <taxon>Metazoa</taxon>
        <taxon>Spiralia</taxon>
        <taxon>Gnathifera</taxon>
        <taxon>Rotifera</taxon>
        <taxon>Eurotatoria</taxon>
        <taxon>Bdelloidea</taxon>
        <taxon>Philodinida</taxon>
        <taxon>Philodinidae</taxon>
        <taxon>Rotaria</taxon>
    </lineage>
</organism>
<evidence type="ECO:0000313" key="2">
    <source>
        <dbReference type="Proteomes" id="UP000663874"/>
    </source>
</evidence>
<comment type="caution">
    <text evidence="1">The sequence shown here is derived from an EMBL/GenBank/DDBJ whole genome shotgun (WGS) entry which is preliminary data.</text>
</comment>
<proteinExistence type="predicted"/>
<sequence>MIQQIEYNETIEAMIRQYQVQQIGHNEIIETMTRDYQIEQVIDRIIQRVENNEEVTR</sequence>
<feature type="non-terminal residue" evidence="1">
    <location>
        <position position="57"/>
    </location>
</feature>
<protein>
    <submittedName>
        <fullName evidence="1">Uncharacterized protein</fullName>
    </submittedName>
</protein>
<reference evidence="1" key="1">
    <citation type="submission" date="2021-02" db="EMBL/GenBank/DDBJ databases">
        <authorList>
            <person name="Nowell W R."/>
        </authorList>
    </citation>
    <scope>NUCLEOTIDE SEQUENCE</scope>
</reference>
<gene>
    <name evidence="1" type="ORF">FNK824_LOCUS34079</name>
</gene>
<dbReference type="EMBL" id="CAJOBE010013036">
    <property type="protein sequence ID" value="CAF4158833.1"/>
    <property type="molecule type" value="Genomic_DNA"/>
</dbReference>
<evidence type="ECO:0000313" key="1">
    <source>
        <dbReference type="EMBL" id="CAF4158833.1"/>
    </source>
</evidence>
<accession>A0A819Z5U4</accession>
<dbReference type="AlphaFoldDB" id="A0A819Z5U4"/>
<dbReference type="Proteomes" id="UP000663874">
    <property type="component" value="Unassembled WGS sequence"/>
</dbReference>
<name>A0A819Z5U4_9BILA</name>